<dbReference type="Gene3D" id="3.40.1160.10">
    <property type="entry name" value="Acetylglutamate kinase-like"/>
    <property type="match status" value="1"/>
</dbReference>
<evidence type="ECO:0000256" key="7">
    <source>
        <dbReference type="ARBA" id="ARBA00022741"/>
    </source>
</evidence>
<evidence type="ECO:0000256" key="13">
    <source>
        <dbReference type="HAMAP-Rule" id="MF_01220"/>
    </source>
</evidence>
<reference evidence="15" key="2">
    <citation type="submission" date="2021-04" db="EMBL/GenBank/DDBJ databases">
        <authorList>
            <person name="Gilroy R."/>
        </authorList>
    </citation>
    <scope>NUCLEOTIDE SEQUENCE</scope>
    <source>
        <strain evidence="15">CHK172-16539</strain>
    </source>
</reference>
<feature type="binding site" evidence="13">
    <location>
        <position position="169"/>
    </location>
    <ligand>
        <name>ATP</name>
        <dbReference type="ChEBI" id="CHEBI:30616"/>
    </ligand>
</feature>
<accession>A0A9D2F7B3</accession>
<dbReference type="NCBIfam" id="TIGR02075">
    <property type="entry name" value="pyrH_bact"/>
    <property type="match status" value="1"/>
</dbReference>
<dbReference type="AlphaFoldDB" id="A0A9D2F7B3"/>
<comment type="subunit">
    <text evidence="13">Homohexamer.</text>
</comment>
<evidence type="ECO:0000256" key="4">
    <source>
        <dbReference type="ARBA" id="ARBA00022490"/>
    </source>
</evidence>
<dbReference type="Proteomes" id="UP000824063">
    <property type="component" value="Unassembled WGS sequence"/>
</dbReference>
<feature type="domain" description="Aspartate/glutamate/uridylate kinase" evidence="14">
    <location>
        <begin position="8"/>
        <end position="217"/>
    </location>
</feature>
<dbReference type="HAMAP" id="MF_01220_B">
    <property type="entry name" value="PyrH_B"/>
    <property type="match status" value="1"/>
</dbReference>
<keyword evidence="6 13" id="KW-0808">Transferase</keyword>
<evidence type="ECO:0000256" key="2">
    <source>
        <dbReference type="ARBA" id="ARBA00004791"/>
    </source>
</evidence>
<feature type="region of interest" description="Involved in allosteric activation by GTP" evidence="13">
    <location>
        <begin position="20"/>
        <end position="25"/>
    </location>
</feature>
<comment type="caution">
    <text evidence="13">Lacks conserved residue(s) required for the propagation of feature annotation.</text>
</comment>
<evidence type="ECO:0000313" key="15">
    <source>
        <dbReference type="EMBL" id="HIZ53272.1"/>
    </source>
</evidence>
<feature type="binding site" evidence="13">
    <location>
        <begin position="135"/>
        <end position="142"/>
    </location>
    <ligand>
        <name>UMP</name>
        <dbReference type="ChEBI" id="CHEBI:57865"/>
    </ligand>
</feature>
<keyword evidence="9 13" id="KW-0067">ATP-binding</keyword>
<keyword evidence="7 13" id="KW-0547">Nucleotide-binding</keyword>
<feature type="binding site" evidence="13">
    <location>
        <position position="163"/>
    </location>
    <ligand>
        <name>ATP</name>
        <dbReference type="ChEBI" id="CHEBI:30616"/>
    </ligand>
</feature>
<dbReference type="SUPFAM" id="SSF53633">
    <property type="entry name" value="Carbamate kinase-like"/>
    <property type="match status" value="1"/>
</dbReference>
<dbReference type="CDD" id="cd04254">
    <property type="entry name" value="AAK_UMPK-PyrH-Ec"/>
    <property type="match status" value="1"/>
</dbReference>
<feature type="binding site" evidence="13">
    <location>
        <position position="55"/>
    </location>
    <ligand>
        <name>ATP</name>
        <dbReference type="ChEBI" id="CHEBI:30616"/>
    </ligand>
</feature>
<evidence type="ECO:0000259" key="14">
    <source>
        <dbReference type="Pfam" id="PF00696"/>
    </source>
</evidence>
<dbReference type="EC" id="2.7.4.22" evidence="13"/>
<evidence type="ECO:0000256" key="5">
    <source>
        <dbReference type="ARBA" id="ARBA00022533"/>
    </source>
</evidence>
<keyword evidence="5 13" id="KW-0021">Allosteric enzyme</keyword>
<comment type="similarity">
    <text evidence="3 13">Belongs to the UMP kinase family.</text>
</comment>
<evidence type="ECO:0000256" key="8">
    <source>
        <dbReference type="ARBA" id="ARBA00022777"/>
    </source>
</evidence>
<evidence type="ECO:0000256" key="1">
    <source>
        <dbReference type="ARBA" id="ARBA00004496"/>
    </source>
</evidence>
<feature type="binding site" evidence="13">
    <location>
        <position position="74"/>
    </location>
    <ligand>
        <name>UMP</name>
        <dbReference type="ChEBI" id="CHEBI:57865"/>
    </ligand>
</feature>
<dbReference type="PANTHER" id="PTHR42833">
    <property type="entry name" value="URIDYLATE KINASE"/>
    <property type="match status" value="1"/>
</dbReference>
<keyword evidence="8 13" id="KW-0418">Kinase</keyword>
<dbReference type="GO" id="GO:0005524">
    <property type="term" value="F:ATP binding"/>
    <property type="evidence" value="ECO:0007669"/>
    <property type="project" value="UniProtKB-KW"/>
</dbReference>
<name>A0A9D2F7B3_9ENTE</name>
<dbReference type="FunFam" id="3.40.1160.10:FF:000001">
    <property type="entry name" value="Uridylate kinase"/>
    <property type="match status" value="1"/>
</dbReference>
<evidence type="ECO:0000313" key="16">
    <source>
        <dbReference type="Proteomes" id="UP000824063"/>
    </source>
</evidence>
<comment type="subcellular location">
    <subcellularLocation>
        <location evidence="1 13">Cytoplasm</location>
    </subcellularLocation>
</comment>
<evidence type="ECO:0000256" key="6">
    <source>
        <dbReference type="ARBA" id="ARBA00022679"/>
    </source>
</evidence>
<evidence type="ECO:0000256" key="3">
    <source>
        <dbReference type="ARBA" id="ARBA00007614"/>
    </source>
</evidence>
<dbReference type="InterPro" id="IPR015963">
    <property type="entry name" value="Uridylate_kinase_bac"/>
</dbReference>
<comment type="catalytic activity">
    <reaction evidence="11 13">
        <text>UMP + ATP = UDP + ADP</text>
        <dbReference type="Rhea" id="RHEA:24400"/>
        <dbReference type="ChEBI" id="CHEBI:30616"/>
        <dbReference type="ChEBI" id="CHEBI:57865"/>
        <dbReference type="ChEBI" id="CHEBI:58223"/>
        <dbReference type="ChEBI" id="CHEBI:456216"/>
        <dbReference type="EC" id="2.7.4.22"/>
    </reaction>
</comment>
<dbReference type="PANTHER" id="PTHR42833:SF4">
    <property type="entry name" value="URIDYLATE KINASE PUMPKIN, CHLOROPLASTIC"/>
    <property type="match status" value="1"/>
</dbReference>
<proteinExistence type="inferred from homology"/>
<feature type="binding site" evidence="13">
    <location>
        <begin position="12"/>
        <end position="15"/>
    </location>
    <ligand>
        <name>ATP</name>
        <dbReference type="ChEBI" id="CHEBI:30616"/>
    </ligand>
</feature>
<dbReference type="GO" id="GO:0006225">
    <property type="term" value="P:UDP biosynthetic process"/>
    <property type="evidence" value="ECO:0007669"/>
    <property type="project" value="TreeGrafter"/>
</dbReference>
<protein>
    <recommendedName>
        <fullName evidence="13">Uridylate kinase</fullName>
        <shortName evidence="13">UK</shortName>
        <ecNumber evidence="13">2.7.4.22</ecNumber>
    </recommendedName>
    <alternativeName>
        <fullName evidence="13">Uridine monophosphate kinase</fullName>
        <shortName evidence="13">UMP kinase</shortName>
        <shortName evidence="13">UMPK</shortName>
    </alternativeName>
</protein>
<evidence type="ECO:0000256" key="9">
    <source>
        <dbReference type="ARBA" id="ARBA00022840"/>
    </source>
</evidence>
<feature type="binding site" evidence="13">
    <location>
        <position position="172"/>
    </location>
    <ligand>
        <name>ATP</name>
        <dbReference type="ChEBI" id="CHEBI:30616"/>
    </ligand>
</feature>
<gene>
    <name evidence="13 15" type="primary">pyrH</name>
    <name evidence="15" type="ORF">IAA20_04965</name>
</gene>
<comment type="pathway">
    <text evidence="2 13">Pyrimidine metabolism; CTP biosynthesis via de novo pathway; UDP from UMP (UMPK route): step 1/1.</text>
</comment>
<feature type="binding site" evidence="13">
    <location>
        <position position="54"/>
    </location>
    <ligand>
        <name>UMP</name>
        <dbReference type="ChEBI" id="CHEBI:57865"/>
    </ligand>
</feature>
<dbReference type="EMBL" id="DXBN01000111">
    <property type="protein sequence ID" value="HIZ53272.1"/>
    <property type="molecule type" value="Genomic_DNA"/>
</dbReference>
<dbReference type="Pfam" id="PF00696">
    <property type="entry name" value="AA_kinase"/>
    <property type="match status" value="1"/>
</dbReference>
<reference evidence="15" key="1">
    <citation type="journal article" date="2021" name="PeerJ">
        <title>Extensive microbial diversity within the chicken gut microbiome revealed by metagenomics and culture.</title>
        <authorList>
            <person name="Gilroy R."/>
            <person name="Ravi A."/>
            <person name="Getino M."/>
            <person name="Pursley I."/>
            <person name="Horton D.L."/>
            <person name="Alikhan N.F."/>
            <person name="Baker D."/>
            <person name="Gharbi K."/>
            <person name="Hall N."/>
            <person name="Watson M."/>
            <person name="Adriaenssens E.M."/>
            <person name="Foster-Nyarko E."/>
            <person name="Jarju S."/>
            <person name="Secka A."/>
            <person name="Antonio M."/>
            <person name="Oren A."/>
            <person name="Chaudhuri R.R."/>
            <person name="La Ragione R."/>
            <person name="Hildebrand F."/>
            <person name="Pallen M.J."/>
        </authorList>
    </citation>
    <scope>NUCLEOTIDE SEQUENCE</scope>
    <source>
        <strain evidence="15">CHK172-16539</strain>
    </source>
</reference>
<dbReference type="PIRSF" id="PIRSF005650">
    <property type="entry name" value="Uridylate_kin"/>
    <property type="match status" value="1"/>
</dbReference>
<keyword evidence="10 13" id="KW-0665">Pyrimidine biosynthesis</keyword>
<comment type="function">
    <text evidence="12 13">Catalyzes the reversible phosphorylation of UMP to UDP.</text>
</comment>
<dbReference type="GO" id="GO:0033862">
    <property type="term" value="F:UMP kinase activity"/>
    <property type="evidence" value="ECO:0007669"/>
    <property type="project" value="UniProtKB-EC"/>
</dbReference>
<organism evidence="15 16">
    <name type="scientific">Candidatus Enterococcus avicola</name>
    <dbReference type="NCBI Taxonomy" id="2838561"/>
    <lineage>
        <taxon>Bacteria</taxon>
        <taxon>Bacillati</taxon>
        <taxon>Bacillota</taxon>
        <taxon>Bacilli</taxon>
        <taxon>Lactobacillales</taxon>
        <taxon>Enterococcaceae</taxon>
        <taxon>Enterococcus</taxon>
    </lineage>
</organism>
<dbReference type="GO" id="GO:0005737">
    <property type="term" value="C:cytoplasm"/>
    <property type="evidence" value="ECO:0007669"/>
    <property type="project" value="UniProtKB-SubCell"/>
</dbReference>
<feature type="binding site" evidence="13">
    <location>
        <position position="59"/>
    </location>
    <ligand>
        <name>ATP</name>
        <dbReference type="ChEBI" id="CHEBI:30616"/>
    </ligand>
</feature>
<sequence length="240" mass="25923">MTKPKYQRVILKLSGEALAGNEGFGINPPTIQEFVTELKAVHDLGVELAIVVGGGNIWRGQIGAQMGMERAQADYMGMLATVMNALALQDTLENAGVPTRVQTSIEMRQIAEPYIRRRAERHLEKGRVVIFAGGTGNPYFSTDTTAALRAAEINADVILMAKNNVDGVYSADPKLDANAIKFEELTHLDVIAKGLQVMDSTASSLSMDNDIPLVVFNLNEPGNIQRAILGENIGTTVRGK</sequence>
<comment type="caution">
    <text evidence="15">The sequence shown here is derived from an EMBL/GenBank/DDBJ whole genome shotgun (WGS) entry which is preliminary data.</text>
</comment>
<evidence type="ECO:0000256" key="12">
    <source>
        <dbReference type="ARBA" id="ARBA00054149"/>
    </source>
</evidence>
<evidence type="ECO:0000256" key="11">
    <source>
        <dbReference type="ARBA" id="ARBA00047767"/>
    </source>
</evidence>
<dbReference type="InterPro" id="IPR011817">
    <property type="entry name" value="Uridylate_kinase"/>
</dbReference>
<keyword evidence="4 13" id="KW-0963">Cytoplasm</keyword>
<dbReference type="GO" id="GO:0044210">
    <property type="term" value="P:'de novo' CTP biosynthetic process"/>
    <property type="evidence" value="ECO:0007669"/>
    <property type="project" value="UniProtKB-UniRule"/>
</dbReference>
<evidence type="ECO:0000256" key="10">
    <source>
        <dbReference type="ARBA" id="ARBA00022975"/>
    </source>
</evidence>
<comment type="activity regulation">
    <text evidence="13">Allosterically activated by GTP. Inhibited by UTP.</text>
</comment>
<dbReference type="InterPro" id="IPR001048">
    <property type="entry name" value="Asp/Glu/Uridylate_kinase"/>
</dbReference>
<dbReference type="InterPro" id="IPR036393">
    <property type="entry name" value="AceGlu_kinase-like_sf"/>
</dbReference>